<evidence type="ECO:0000313" key="2">
    <source>
        <dbReference type="Proteomes" id="UP000613030"/>
    </source>
</evidence>
<proteinExistence type="predicted"/>
<dbReference type="RefSeq" id="WP_202008003.1">
    <property type="nucleotide sequence ID" value="NZ_JAERRB010000001.1"/>
</dbReference>
<dbReference type="EMBL" id="JAERRB010000001">
    <property type="protein sequence ID" value="MBL0740680.1"/>
    <property type="molecule type" value="Genomic_DNA"/>
</dbReference>
<gene>
    <name evidence="1" type="ORF">JI741_05595</name>
</gene>
<protein>
    <submittedName>
        <fullName evidence="1">Uncharacterized protein</fullName>
    </submittedName>
</protein>
<evidence type="ECO:0000313" key="1">
    <source>
        <dbReference type="EMBL" id="MBL0740680.1"/>
    </source>
</evidence>
<reference evidence="1 2" key="1">
    <citation type="submission" date="2021-01" db="EMBL/GenBank/DDBJ databases">
        <title>Chryseolinea sp. Jin1 Genome sequencing and assembly.</title>
        <authorList>
            <person name="Kim I."/>
        </authorList>
    </citation>
    <scope>NUCLEOTIDE SEQUENCE [LARGE SCALE GENOMIC DNA]</scope>
    <source>
        <strain evidence="1 2">Jin1</strain>
    </source>
</reference>
<accession>A0ABS1KMI5</accession>
<organism evidence="1 2">
    <name type="scientific">Chryseolinea lacunae</name>
    <dbReference type="NCBI Taxonomy" id="2801331"/>
    <lineage>
        <taxon>Bacteria</taxon>
        <taxon>Pseudomonadati</taxon>
        <taxon>Bacteroidota</taxon>
        <taxon>Cytophagia</taxon>
        <taxon>Cytophagales</taxon>
        <taxon>Fulvivirgaceae</taxon>
        <taxon>Chryseolinea</taxon>
    </lineage>
</organism>
<sequence>MLRKVVIFLILTSMVLHCASRMNFLSYLYAQRQEIAFALGLIDEIPIAVCHHDYDFDKGLTIVTHDSDKSHLPPTLSQAREIILFFQFDLVRVDPRSEITLANHLTILHHKKYTSPGFPIFHPPA</sequence>
<dbReference type="Proteomes" id="UP000613030">
    <property type="component" value="Unassembled WGS sequence"/>
</dbReference>
<keyword evidence="2" id="KW-1185">Reference proteome</keyword>
<comment type="caution">
    <text evidence="1">The sequence shown here is derived from an EMBL/GenBank/DDBJ whole genome shotgun (WGS) entry which is preliminary data.</text>
</comment>
<name>A0ABS1KMI5_9BACT</name>